<dbReference type="EMBL" id="AMWG01000099">
    <property type="protein sequence ID" value="ELP32573.1"/>
    <property type="molecule type" value="Genomic_DNA"/>
</dbReference>
<feature type="compositionally biased region" description="Basic and acidic residues" evidence="1">
    <location>
        <begin position="11"/>
        <end position="23"/>
    </location>
</feature>
<gene>
    <name evidence="2" type="ORF">RBSWK_03514</name>
</gene>
<proteinExistence type="predicted"/>
<organism evidence="2">
    <name type="scientific">Rhodopirellula baltica SWK14</name>
    <dbReference type="NCBI Taxonomy" id="993516"/>
    <lineage>
        <taxon>Bacteria</taxon>
        <taxon>Pseudomonadati</taxon>
        <taxon>Planctomycetota</taxon>
        <taxon>Planctomycetia</taxon>
        <taxon>Pirellulales</taxon>
        <taxon>Pirellulaceae</taxon>
        <taxon>Rhodopirellula</taxon>
    </lineage>
</organism>
<name>L7CEZ2_RHOBT</name>
<reference evidence="2" key="2">
    <citation type="journal article" date="2013" name="Mar. Genomics">
        <title>Expression of sulfatases in Rhodopirellula baltica and the diversity of sulfatases in the genus Rhodopirellula.</title>
        <authorList>
            <person name="Wegner C.E."/>
            <person name="Richter-Heitmann T."/>
            <person name="Klindworth A."/>
            <person name="Klockow C."/>
            <person name="Richter M."/>
            <person name="Achstetter T."/>
            <person name="Glockner F.O."/>
            <person name="Harder J."/>
        </authorList>
    </citation>
    <scope>NUCLEOTIDE SEQUENCE [LARGE SCALE GENOMIC DNA]</scope>
    <source>
        <strain evidence="2">SWK14</strain>
    </source>
</reference>
<dbReference type="Proteomes" id="UP000010959">
    <property type="component" value="Unassembled WGS sequence"/>
</dbReference>
<comment type="caution">
    <text evidence="2">The sequence shown here is derived from an EMBL/GenBank/DDBJ whole genome shotgun (WGS) entry which is preliminary data.</text>
</comment>
<dbReference type="AlphaFoldDB" id="L7CEZ2"/>
<sequence length="59" mass="6715">MTIRSVGHAKILSESDLERKKNASPDQPTNRNTPFAVLQPPPVLQFTHRNIDFVVEFIL</sequence>
<feature type="compositionally biased region" description="Polar residues" evidence="1">
    <location>
        <begin position="24"/>
        <end position="33"/>
    </location>
</feature>
<feature type="region of interest" description="Disordered" evidence="1">
    <location>
        <begin position="1"/>
        <end position="37"/>
    </location>
</feature>
<reference evidence="2" key="1">
    <citation type="submission" date="2012-10" db="EMBL/GenBank/DDBJ databases">
        <title>Draft genome sequences of three Rhodopirellula baltica strains WH47, SWK14 and SH28.</title>
        <authorList>
            <person name="Richter M."/>
            <person name="Richter-Heitmann T."/>
            <person name="Frank C."/>
            <person name="Harder J."/>
            <person name="Glockner F.O."/>
        </authorList>
    </citation>
    <scope>NUCLEOTIDE SEQUENCE</scope>
    <source>
        <strain evidence="2">SWK14</strain>
    </source>
</reference>
<evidence type="ECO:0000313" key="2">
    <source>
        <dbReference type="EMBL" id="ELP32573.1"/>
    </source>
</evidence>
<accession>L7CEZ2</accession>
<protein>
    <submittedName>
        <fullName evidence="2">Uncharacterized protein</fullName>
    </submittedName>
</protein>
<evidence type="ECO:0000256" key="1">
    <source>
        <dbReference type="SAM" id="MobiDB-lite"/>
    </source>
</evidence>
<dbReference type="PATRIC" id="fig|993516.3.peg.3749"/>